<gene>
    <name evidence="3" type="ORF">WN944_002576</name>
</gene>
<evidence type="ECO:0000313" key="3">
    <source>
        <dbReference type="EMBL" id="KAK9210207.1"/>
    </source>
</evidence>
<protein>
    <recommendedName>
        <fullName evidence="2">Ig-like domain-containing protein</fullName>
    </recommendedName>
</protein>
<evidence type="ECO:0000256" key="1">
    <source>
        <dbReference type="SAM" id="MobiDB-lite"/>
    </source>
</evidence>
<dbReference type="EMBL" id="JBCGBO010000004">
    <property type="protein sequence ID" value="KAK9210207.1"/>
    <property type="molecule type" value="Genomic_DNA"/>
</dbReference>
<name>A0AAP0QRX2_9ROSI</name>
<evidence type="ECO:0000259" key="2">
    <source>
        <dbReference type="PROSITE" id="PS50835"/>
    </source>
</evidence>
<proteinExistence type="predicted"/>
<evidence type="ECO:0000313" key="4">
    <source>
        <dbReference type="Proteomes" id="UP001428341"/>
    </source>
</evidence>
<accession>A0AAP0QRX2</accession>
<organism evidence="3 4">
    <name type="scientific">Citrus x changshan-huyou</name>
    <dbReference type="NCBI Taxonomy" id="2935761"/>
    <lineage>
        <taxon>Eukaryota</taxon>
        <taxon>Viridiplantae</taxon>
        <taxon>Streptophyta</taxon>
        <taxon>Embryophyta</taxon>
        <taxon>Tracheophyta</taxon>
        <taxon>Spermatophyta</taxon>
        <taxon>Magnoliopsida</taxon>
        <taxon>eudicotyledons</taxon>
        <taxon>Gunneridae</taxon>
        <taxon>Pentapetalae</taxon>
        <taxon>rosids</taxon>
        <taxon>malvids</taxon>
        <taxon>Sapindales</taxon>
        <taxon>Rutaceae</taxon>
        <taxon>Aurantioideae</taxon>
        <taxon>Citrus</taxon>
    </lineage>
</organism>
<comment type="caution">
    <text evidence="3">The sequence shown here is derived from an EMBL/GenBank/DDBJ whole genome shotgun (WGS) entry which is preliminary data.</text>
</comment>
<dbReference type="PROSITE" id="PS50835">
    <property type="entry name" value="IG_LIKE"/>
    <property type="match status" value="1"/>
</dbReference>
<dbReference type="Proteomes" id="UP001428341">
    <property type="component" value="Unassembled WGS sequence"/>
</dbReference>
<dbReference type="InterPro" id="IPR007110">
    <property type="entry name" value="Ig-like_dom"/>
</dbReference>
<keyword evidence="4" id="KW-1185">Reference proteome</keyword>
<dbReference type="AlphaFoldDB" id="A0AAP0QRX2"/>
<sequence length="51" mass="5453">MRKSPTLSSMFPNSSSSGSSGAQVLSESREFWCGSGSIILTKPSTNIRWAT</sequence>
<feature type="domain" description="Ig-like" evidence="2">
    <location>
        <begin position="5"/>
        <end position="51"/>
    </location>
</feature>
<reference evidence="3 4" key="1">
    <citation type="submission" date="2024-05" db="EMBL/GenBank/DDBJ databases">
        <title>Haplotype-resolved chromosome-level genome assembly of Huyou (Citrus changshanensis).</title>
        <authorList>
            <person name="Miao C."/>
            <person name="Chen W."/>
            <person name="Wu Y."/>
            <person name="Wang L."/>
            <person name="Zhao S."/>
            <person name="Grierson D."/>
            <person name="Xu C."/>
            <person name="Chen K."/>
        </authorList>
    </citation>
    <scope>NUCLEOTIDE SEQUENCE [LARGE SCALE GENOMIC DNA]</scope>
    <source>
        <strain evidence="3">01-14</strain>
        <tissue evidence="3">Leaf</tissue>
    </source>
</reference>
<feature type="region of interest" description="Disordered" evidence="1">
    <location>
        <begin position="1"/>
        <end position="22"/>
    </location>
</feature>